<gene>
    <name evidence="2" type="ORF">ACFSTE_13545</name>
</gene>
<evidence type="ECO:0000313" key="3">
    <source>
        <dbReference type="Proteomes" id="UP001597459"/>
    </source>
</evidence>
<proteinExistence type="predicted"/>
<dbReference type="Proteomes" id="UP001597459">
    <property type="component" value="Unassembled WGS sequence"/>
</dbReference>
<protein>
    <submittedName>
        <fullName evidence="2">Uncharacterized protein</fullName>
    </submittedName>
</protein>
<keyword evidence="1" id="KW-0472">Membrane</keyword>
<keyword evidence="3" id="KW-1185">Reference proteome</keyword>
<name>A0ABW5NBP8_9FLAO</name>
<feature type="transmembrane region" description="Helical" evidence="1">
    <location>
        <begin position="7"/>
        <end position="30"/>
    </location>
</feature>
<dbReference type="RefSeq" id="WP_378258491.1">
    <property type="nucleotide sequence ID" value="NZ_JBHSJV010000001.1"/>
</dbReference>
<sequence>MLRGKKGLYVLLPLVAFIWGAIIFQIVGAFSDEASVIVEAEDISVAPIEVKEQEKFILDAVERDPFLGTLYRPEKKVSKSKKIEKKDSLIWPIIKYKGVVSGQDNANAIYLIEINGNDQLIKLKQTVSEVTLQKAFSSSVRMRYKGKIKEFKIVH</sequence>
<reference evidence="3" key="1">
    <citation type="journal article" date="2019" name="Int. J. Syst. Evol. Microbiol.">
        <title>The Global Catalogue of Microorganisms (GCM) 10K type strain sequencing project: providing services to taxonomists for standard genome sequencing and annotation.</title>
        <authorList>
            <consortium name="The Broad Institute Genomics Platform"/>
            <consortium name="The Broad Institute Genome Sequencing Center for Infectious Disease"/>
            <person name="Wu L."/>
            <person name="Ma J."/>
        </authorList>
    </citation>
    <scope>NUCLEOTIDE SEQUENCE [LARGE SCALE GENOMIC DNA]</scope>
    <source>
        <strain evidence="3">KCTC 42423</strain>
    </source>
</reference>
<evidence type="ECO:0000256" key="1">
    <source>
        <dbReference type="SAM" id="Phobius"/>
    </source>
</evidence>
<keyword evidence="1" id="KW-1133">Transmembrane helix</keyword>
<dbReference type="EMBL" id="JBHULX010000027">
    <property type="protein sequence ID" value="MFD2591855.1"/>
    <property type="molecule type" value="Genomic_DNA"/>
</dbReference>
<keyword evidence="1" id="KW-0812">Transmembrane</keyword>
<accession>A0ABW5NBP8</accession>
<organism evidence="2 3">
    <name type="scientific">Aquimarina hainanensis</name>
    <dbReference type="NCBI Taxonomy" id="1578017"/>
    <lineage>
        <taxon>Bacteria</taxon>
        <taxon>Pseudomonadati</taxon>
        <taxon>Bacteroidota</taxon>
        <taxon>Flavobacteriia</taxon>
        <taxon>Flavobacteriales</taxon>
        <taxon>Flavobacteriaceae</taxon>
        <taxon>Aquimarina</taxon>
    </lineage>
</organism>
<evidence type="ECO:0000313" key="2">
    <source>
        <dbReference type="EMBL" id="MFD2591855.1"/>
    </source>
</evidence>
<comment type="caution">
    <text evidence="2">The sequence shown here is derived from an EMBL/GenBank/DDBJ whole genome shotgun (WGS) entry which is preliminary data.</text>
</comment>